<name>A0A917JX15_9GAMM</name>
<accession>A0A917JX15</accession>
<feature type="coiled-coil region" evidence="1">
    <location>
        <begin position="80"/>
        <end position="167"/>
    </location>
</feature>
<evidence type="ECO:0000256" key="1">
    <source>
        <dbReference type="SAM" id="Coils"/>
    </source>
</evidence>
<dbReference type="Gene3D" id="2.40.50.100">
    <property type="match status" value="1"/>
</dbReference>
<evidence type="ECO:0000313" key="2">
    <source>
        <dbReference type="EMBL" id="GGI90433.1"/>
    </source>
</evidence>
<dbReference type="Gene3D" id="2.40.30.170">
    <property type="match status" value="1"/>
</dbReference>
<reference evidence="2" key="1">
    <citation type="journal article" date="2014" name="Int. J. Syst. Evol. Microbiol.">
        <title>Complete genome sequence of Corynebacterium casei LMG S-19264T (=DSM 44701T), isolated from a smear-ripened cheese.</title>
        <authorList>
            <consortium name="US DOE Joint Genome Institute (JGI-PGF)"/>
            <person name="Walter F."/>
            <person name="Albersmeier A."/>
            <person name="Kalinowski J."/>
            <person name="Ruckert C."/>
        </authorList>
    </citation>
    <scope>NUCLEOTIDE SEQUENCE</scope>
    <source>
        <strain evidence="2">JCM 13919</strain>
    </source>
</reference>
<proteinExistence type="predicted"/>
<organism evidence="2 3">
    <name type="scientific">Legionella impletisoli</name>
    <dbReference type="NCBI Taxonomy" id="343510"/>
    <lineage>
        <taxon>Bacteria</taxon>
        <taxon>Pseudomonadati</taxon>
        <taxon>Pseudomonadota</taxon>
        <taxon>Gammaproteobacteria</taxon>
        <taxon>Legionellales</taxon>
        <taxon>Legionellaceae</taxon>
        <taxon>Legionella</taxon>
    </lineage>
</organism>
<dbReference type="Proteomes" id="UP000630149">
    <property type="component" value="Unassembled WGS sequence"/>
</dbReference>
<protein>
    <submittedName>
        <fullName evidence="2">Hemolysin D</fullName>
    </submittedName>
</protein>
<dbReference type="PANTHER" id="PTHR30438:SF2">
    <property type="entry name" value="MEMBRANE PROTEIN"/>
    <property type="match status" value="1"/>
</dbReference>
<gene>
    <name evidence="2" type="ORF">GCM10007966_19000</name>
</gene>
<keyword evidence="3" id="KW-1185">Reference proteome</keyword>
<dbReference type="SUPFAM" id="SSF111369">
    <property type="entry name" value="HlyD-like secretion proteins"/>
    <property type="match status" value="2"/>
</dbReference>
<dbReference type="EMBL" id="BMOB01000008">
    <property type="protein sequence ID" value="GGI90433.1"/>
    <property type="molecule type" value="Genomic_DNA"/>
</dbReference>
<keyword evidence="1" id="KW-0175">Coiled coil</keyword>
<dbReference type="PANTHER" id="PTHR30438">
    <property type="entry name" value="36 KDA ANTIGEN-RELATED"/>
    <property type="match status" value="1"/>
</dbReference>
<dbReference type="AlphaFoldDB" id="A0A917JX15"/>
<evidence type="ECO:0000313" key="3">
    <source>
        <dbReference type="Proteomes" id="UP000630149"/>
    </source>
</evidence>
<dbReference type="GO" id="GO:0005886">
    <property type="term" value="C:plasma membrane"/>
    <property type="evidence" value="ECO:0007669"/>
    <property type="project" value="TreeGrafter"/>
</dbReference>
<dbReference type="PROSITE" id="PS51257">
    <property type="entry name" value="PROKAR_LIPOPROTEIN"/>
    <property type="match status" value="1"/>
</dbReference>
<dbReference type="OrthoDB" id="8558741at2"/>
<comment type="caution">
    <text evidence="2">The sequence shown here is derived from an EMBL/GenBank/DDBJ whole genome shotgun (WGS) entry which is preliminary data.</text>
</comment>
<dbReference type="RefSeq" id="WP_131777022.1">
    <property type="nucleotide sequence ID" value="NZ_BMOB01000008.1"/>
</dbReference>
<sequence>MIKGHIEHLSLFQLLVVFTTILLLSSCGNPSEILYQGYVEGEAIYLASPFSGKLTDLFVRRGQTVKKGEQLFRLAGNPEALEIKAQKAELEQAKKIYQDLLNPKRTPEIESIKAQIEQVDAELELAAIRVTRYQTLYDRKATNKDNLDEALARQEQLKHRKAELLSNLQLAKLGSREEQINAQAAKIEAMEAKLEVATWQLSQKIMFAPEDGVIQDTYYQEGEFVGSQQPVLALLAPKDVRIEFFVPVQQLPSIHLDQTVSFTCEGCQQDYKARISYISPEAEFIPPLVYSHENREHLVFRVNAAITNSTRFKPGQPIWITAIDHDKQKRN</sequence>
<dbReference type="Gene3D" id="1.10.287.470">
    <property type="entry name" value="Helix hairpin bin"/>
    <property type="match status" value="1"/>
</dbReference>
<reference evidence="2" key="2">
    <citation type="submission" date="2020-09" db="EMBL/GenBank/DDBJ databases">
        <authorList>
            <person name="Sun Q."/>
            <person name="Ohkuma M."/>
        </authorList>
    </citation>
    <scope>NUCLEOTIDE SEQUENCE</scope>
    <source>
        <strain evidence="2">JCM 13919</strain>
    </source>
</reference>